<protein>
    <recommendedName>
        <fullName evidence="3">Bacterial Ig-like domain-containing protein</fullName>
    </recommendedName>
</protein>
<feature type="region of interest" description="Disordered" evidence="1">
    <location>
        <begin position="87"/>
        <end position="144"/>
    </location>
</feature>
<feature type="domain" description="Bacterial Ig-like" evidence="3">
    <location>
        <begin position="940"/>
        <end position="987"/>
    </location>
</feature>
<dbReference type="KEGG" id="bgx:ESN35_01840"/>
<dbReference type="Gene3D" id="1.20.1270.90">
    <property type="entry name" value="AF1782-like"/>
    <property type="match status" value="1"/>
</dbReference>
<evidence type="ECO:0000259" key="3">
    <source>
        <dbReference type="Pfam" id="PF07532"/>
    </source>
</evidence>
<dbReference type="Proteomes" id="UP000293589">
    <property type="component" value="Chromosome"/>
</dbReference>
<dbReference type="AlphaFoldDB" id="A0A4V0YAY0"/>
<feature type="region of interest" description="Disordered" evidence="1">
    <location>
        <begin position="1163"/>
        <end position="1201"/>
    </location>
</feature>
<dbReference type="InterPro" id="IPR023296">
    <property type="entry name" value="Glyco_hydro_beta-prop_sf"/>
</dbReference>
<evidence type="ECO:0000313" key="5">
    <source>
        <dbReference type="Proteomes" id="UP000293589"/>
    </source>
</evidence>
<dbReference type="Pfam" id="PF07532">
    <property type="entry name" value="Big_4"/>
    <property type="match status" value="1"/>
</dbReference>
<evidence type="ECO:0000256" key="1">
    <source>
        <dbReference type="SAM" id="MobiDB-lite"/>
    </source>
</evidence>
<evidence type="ECO:0000256" key="2">
    <source>
        <dbReference type="SAM" id="Phobius"/>
    </source>
</evidence>
<accession>A0A4V0YAY0</accession>
<organism evidence="4 5">
    <name type="scientific">Bifidobacterium pullorum subsp. gallinarum</name>
    <dbReference type="NCBI Taxonomy" id="78344"/>
    <lineage>
        <taxon>Bacteria</taxon>
        <taxon>Bacillati</taxon>
        <taxon>Actinomycetota</taxon>
        <taxon>Actinomycetes</taxon>
        <taxon>Bifidobacteriales</taxon>
        <taxon>Bifidobacteriaceae</taxon>
        <taxon>Bifidobacterium</taxon>
    </lineage>
</organism>
<dbReference type="Gene3D" id="2.60.120.430">
    <property type="entry name" value="Galactose-binding lectin"/>
    <property type="match status" value="1"/>
</dbReference>
<dbReference type="EMBL" id="CP035464">
    <property type="protein sequence ID" value="QAY32322.1"/>
    <property type="molecule type" value="Genomic_DNA"/>
</dbReference>
<gene>
    <name evidence="4" type="ORF">ESN35_01840</name>
</gene>
<dbReference type="PANTHER" id="PTHR22925:SF3">
    <property type="entry name" value="GLYCOSYL HYDROLASE FAMILY PROTEIN 43"/>
    <property type="match status" value="1"/>
</dbReference>
<keyword evidence="2" id="KW-0812">Transmembrane</keyword>
<proteinExistence type="predicted"/>
<feature type="compositionally biased region" description="Polar residues" evidence="1">
    <location>
        <begin position="101"/>
        <end position="115"/>
    </location>
</feature>
<sequence length="1233" mass="131163">MHGGCFDAAGHAAGRVIFHDIQGAFMRLRKCVAGISVAAALLAGGFAPTAVADDEGIPPSALSETMPSNGDESMDIATAINKMAVESGDGAATDTEPAGETENSPVDDSSDTATGQPDADGEASSDSGATARSAPDASKASDTGKNQLNAVIEATADDNLTPLASGYRADDSGTAPYDTWKANPDDLKALHEARQAAQAVADSSDASEEQVTQAAQDLQAAFDAVRFIYHYTGITGTNGMRMYDNNGNLIQAHGAGIVKAKTSTLAEADRALDENGDGTVYIWCGEDKTDRLVAHGVRIYYSDDLLNWVDKGLGFQTYLGDDDLADKMAGADPVYQQYYNVENIATDPDYTNIYGEDFSTFADDASNYNIDSPQDALDKLLWDLKALYGDGSNPTKTSCVFERPKMVYNEATNRWIIWFHADGPQYGNEDTATYSKAKAGVAVSITGDPAGPYKYLGSFRMSPGTNSGNPGMARDMNMYVDDKDANGDGANDAYLIYASNENRDLTISLLDKTYTKLVVPVAQQVRGTSVADGATYNIIATDSRESPAPVKWNGHYYIIYSHTTGWAPNQNEYVMSEGDNILGPYTSEGCPFVAGDGYEQNPSNSFYTQSSSIIPVDAAKGMFIYWGDRWFNPDTGNDISQSRYVMTPIQFVGDQLRVLPRGDWTLDELDQYQAVRVVSELPTETGSMADLMNSLPDTLQVLRGDATEPVATPVKWERYFGADQPAGEVTVNGTLTELNNVQVSFTVTVYPKSTVLFMDAGSSADNESEYYEAIRRNAPDLINGEVSDQPYSEGGWGYSSTVAPDGDMQLYGTDSNDIYETGWYANTGKTIEYKADLASGTYTVTAGFKDWWAEWNDRTVHFVVSDENGELASTDVFADSGNASDALTFTLDKAATVTFSAQRSNVNSLDPVLSWINVTKAAADEVVSVEPCDGTVGFLEGSDPELPAEATVTLADGSTADRAVTWMLDDVDVKPFVLTQVKGVVDGTTLPATATIQMIPENLEYFIDVNGGADSPTYATADKLTERELANAVPDQASDGVWGNASEDYGTEYTGDADPYMSGIYAGASGSNKPLSYQLTLPQGEHTVMLGFHDWWNQTRPTSVTYRIGDGDEVALASVTVDSGNVVAEGTITVPEGDPQTVTITLTSSQGTGPVLSWLAASQPEKQPGGEGGGETGGETGGDKPSGDAEPSGDANKPATVPAAGSAVLGVAAAAVLLAAIAGAMTIVRRKRA</sequence>
<name>A0A4V0YAY0_9BIFI</name>
<dbReference type="PANTHER" id="PTHR22925">
    <property type="entry name" value="GLYCOSYL HYDROLASE 43 FAMILY MEMBER"/>
    <property type="match status" value="1"/>
</dbReference>
<dbReference type="SUPFAM" id="SSF75005">
    <property type="entry name" value="Arabinanase/levansucrase/invertase"/>
    <property type="match status" value="1"/>
</dbReference>
<keyword evidence="2" id="KW-0472">Membrane</keyword>
<feature type="transmembrane region" description="Helical" evidence="2">
    <location>
        <begin position="1207"/>
        <end position="1228"/>
    </location>
</feature>
<keyword evidence="2" id="KW-1133">Transmembrane helix</keyword>
<reference evidence="4 5" key="1">
    <citation type="submission" date="2019-01" db="EMBL/GenBank/DDBJ databases">
        <title>Complete genome sequence of Bifidobacterium gallinarum CACC 514.</title>
        <authorList>
            <person name="Jung M."/>
        </authorList>
    </citation>
    <scope>NUCLEOTIDE SEQUENCE [LARGE SCALE GENOMIC DNA]</scope>
    <source>
        <strain evidence="4 5">CACC 514</strain>
    </source>
</reference>
<feature type="compositionally biased region" description="Gly residues" evidence="1">
    <location>
        <begin position="1169"/>
        <end position="1180"/>
    </location>
</feature>
<evidence type="ECO:0000313" key="4">
    <source>
        <dbReference type="EMBL" id="QAY32322.1"/>
    </source>
</evidence>
<dbReference type="Gene3D" id="2.115.10.20">
    <property type="entry name" value="Glycosyl hydrolase domain, family 43"/>
    <property type="match status" value="1"/>
</dbReference>
<dbReference type="InterPro" id="IPR011081">
    <property type="entry name" value="Big_4"/>
</dbReference>